<evidence type="ECO:0000259" key="5">
    <source>
        <dbReference type="Pfam" id="PF02801"/>
    </source>
</evidence>
<feature type="domain" description="Beta-ketoacyl synthase C-terminal" evidence="5">
    <location>
        <begin position="234"/>
        <end position="324"/>
    </location>
</feature>
<evidence type="ECO:0000313" key="6">
    <source>
        <dbReference type="EMBL" id="QMT40950.1"/>
    </source>
</evidence>
<dbReference type="Proteomes" id="UP000514752">
    <property type="component" value="Chromosome"/>
</dbReference>
<feature type="domain" description="Beta-ketoacyl synthase-like N-terminal" evidence="4">
    <location>
        <begin position="59"/>
        <end position="213"/>
    </location>
</feature>
<dbReference type="AlphaFoldDB" id="A0A7D7SQD8"/>
<evidence type="ECO:0000256" key="1">
    <source>
        <dbReference type="ARBA" id="ARBA00008467"/>
    </source>
</evidence>
<dbReference type="KEGG" id="nsg:H3L94_02530"/>
<dbReference type="PANTHER" id="PTHR11712:SF347">
    <property type="entry name" value="BETA KETOACYL-ACYL CARRIER PROTEIN SYNTHASE"/>
    <property type="match status" value="1"/>
</dbReference>
<dbReference type="EMBL" id="CP059567">
    <property type="protein sequence ID" value="QMT40950.1"/>
    <property type="molecule type" value="Genomic_DNA"/>
</dbReference>
<dbReference type="PANTHER" id="PTHR11712">
    <property type="entry name" value="POLYKETIDE SYNTHASE-RELATED"/>
    <property type="match status" value="1"/>
</dbReference>
<dbReference type="Gene3D" id="3.40.47.10">
    <property type="match status" value="1"/>
</dbReference>
<keyword evidence="2 3" id="KW-0808">Transferase</keyword>
<comment type="similarity">
    <text evidence="1 3">Belongs to the thiolase-like superfamily. Beta-ketoacyl-ACP synthases family.</text>
</comment>
<accession>A0A7D7SQD8</accession>
<dbReference type="GO" id="GO:0006633">
    <property type="term" value="P:fatty acid biosynthetic process"/>
    <property type="evidence" value="ECO:0007669"/>
    <property type="project" value="TreeGrafter"/>
</dbReference>
<reference evidence="6 7" key="1">
    <citation type="submission" date="2020-07" db="EMBL/GenBank/DDBJ databases">
        <title>Genomic diversity of species in the Neisseriaceae family.</title>
        <authorList>
            <person name="Vincent A.T."/>
            <person name="Bernet E."/>
            <person name="Veyrier F.J."/>
        </authorList>
    </citation>
    <scope>NUCLEOTIDE SEQUENCE [LARGE SCALE GENOMIC DNA]</scope>
    <source>
        <strain evidence="6 7">DSM 22244</strain>
    </source>
</reference>
<dbReference type="InterPro" id="IPR016039">
    <property type="entry name" value="Thiolase-like"/>
</dbReference>
<evidence type="ECO:0000313" key="7">
    <source>
        <dbReference type="Proteomes" id="UP000514752"/>
    </source>
</evidence>
<dbReference type="RefSeq" id="WP_182122534.1">
    <property type="nucleotide sequence ID" value="NZ_CP059567.1"/>
</dbReference>
<name>A0A7D7SQD8_9NEIS</name>
<dbReference type="GO" id="GO:0004315">
    <property type="term" value="F:3-oxoacyl-[acyl-carrier-protein] synthase activity"/>
    <property type="evidence" value="ECO:0007669"/>
    <property type="project" value="TreeGrafter"/>
</dbReference>
<dbReference type="Pfam" id="PF02801">
    <property type="entry name" value="Ketoacyl-synt_C"/>
    <property type="match status" value="1"/>
</dbReference>
<evidence type="ECO:0000256" key="2">
    <source>
        <dbReference type="ARBA" id="ARBA00022679"/>
    </source>
</evidence>
<evidence type="ECO:0000259" key="4">
    <source>
        <dbReference type="Pfam" id="PF00109"/>
    </source>
</evidence>
<dbReference type="InterPro" id="IPR014030">
    <property type="entry name" value="Ketoacyl_synth_N"/>
</dbReference>
<evidence type="ECO:0000256" key="3">
    <source>
        <dbReference type="RuleBase" id="RU003694"/>
    </source>
</evidence>
<gene>
    <name evidence="6" type="ORF">H3L94_02530</name>
</gene>
<sequence length="368" mass="39292">MPLPVYLCGGSYDCAQGRSGEPNLFSHPDAAFRPPQPQTVSALGSRQALPYFKAFAPDLLTLPDLCRLAEAHILAAAEDAGWLPEELAHIPLFIGSTSYVMSDREARQTAHGPHTRYAFDQIAGYLKQRFGHPNVFSFATSCTSSAQALVAAAQTVANGFSPRALVLGFESFNRMTFEHFHAMHLLAEHSGRLPFQQVDGMILGEAAACVALRAQTARAYQARLLGPIGQTDCHSLTASSEAPLRRLLADCLRAAGLSSSDLCAVKTHGSGGSSDDIEAAVLADLLPEVPAILLKPYTGHTLGATAALESALLLHALRRGSLPALPGKHATHPNLPTLHGRTLDNGAYLHYFLGFGGSHSAWVLDWQT</sequence>
<protein>
    <submittedName>
        <fullName evidence="6">Beta-ketoacyl synthase</fullName>
    </submittedName>
</protein>
<dbReference type="Pfam" id="PF00109">
    <property type="entry name" value="ketoacyl-synt"/>
    <property type="match status" value="1"/>
</dbReference>
<organism evidence="6 7">
    <name type="scientific">Neisseria shayeganii</name>
    <dbReference type="NCBI Taxonomy" id="607712"/>
    <lineage>
        <taxon>Bacteria</taxon>
        <taxon>Pseudomonadati</taxon>
        <taxon>Pseudomonadota</taxon>
        <taxon>Betaproteobacteria</taxon>
        <taxon>Neisseriales</taxon>
        <taxon>Neisseriaceae</taxon>
        <taxon>Neisseria</taxon>
    </lineage>
</organism>
<dbReference type="InterPro" id="IPR000794">
    <property type="entry name" value="Beta-ketoacyl_synthase"/>
</dbReference>
<proteinExistence type="inferred from homology"/>
<dbReference type="InterPro" id="IPR014031">
    <property type="entry name" value="Ketoacyl_synth_C"/>
</dbReference>
<dbReference type="SUPFAM" id="SSF53901">
    <property type="entry name" value="Thiolase-like"/>
    <property type="match status" value="1"/>
</dbReference>